<keyword evidence="4" id="KW-1185">Reference proteome</keyword>
<dbReference type="Proteomes" id="UP001431221">
    <property type="component" value="Unassembled WGS sequence"/>
</dbReference>
<dbReference type="Gene3D" id="3.40.50.1820">
    <property type="entry name" value="alpha/beta hydrolase"/>
    <property type="match status" value="1"/>
</dbReference>
<evidence type="ECO:0000259" key="2">
    <source>
        <dbReference type="Pfam" id="PF12697"/>
    </source>
</evidence>
<keyword evidence="1" id="KW-0472">Membrane</keyword>
<proteinExistence type="predicted"/>
<keyword evidence="1" id="KW-0812">Transmembrane</keyword>
<dbReference type="PANTHER" id="PTHR43689:SF8">
    <property type="entry name" value="ALPHA_BETA-HYDROLASES SUPERFAMILY PROTEIN"/>
    <property type="match status" value="1"/>
</dbReference>
<dbReference type="GO" id="GO:0016787">
    <property type="term" value="F:hydrolase activity"/>
    <property type="evidence" value="ECO:0007669"/>
    <property type="project" value="UniProtKB-KW"/>
</dbReference>
<organism evidence="3 4">
    <name type="scientific">Roseibium sediminicola</name>
    <dbReference type="NCBI Taxonomy" id="2933272"/>
    <lineage>
        <taxon>Bacteria</taxon>
        <taxon>Pseudomonadati</taxon>
        <taxon>Pseudomonadota</taxon>
        <taxon>Alphaproteobacteria</taxon>
        <taxon>Hyphomicrobiales</taxon>
        <taxon>Stappiaceae</taxon>
        <taxon>Roseibium</taxon>
    </lineage>
</organism>
<protein>
    <submittedName>
        <fullName evidence="3">Alpha/beta hydrolase</fullName>
    </submittedName>
</protein>
<keyword evidence="3" id="KW-0378">Hydrolase</keyword>
<dbReference type="SUPFAM" id="SSF53474">
    <property type="entry name" value="alpha/beta-Hydrolases"/>
    <property type="match status" value="1"/>
</dbReference>
<feature type="domain" description="AB hydrolase-1" evidence="2">
    <location>
        <begin position="36"/>
        <end position="277"/>
    </location>
</feature>
<dbReference type="PRINTS" id="PR00111">
    <property type="entry name" value="ABHYDROLASE"/>
</dbReference>
<dbReference type="Pfam" id="PF12697">
    <property type="entry name" value="Abhydrolase_6"/>
    <property type="match status" value="1"/>
</dbReference>
<feature type="transmembrane region" description="Helical" evidence="1">
    <location>
        <begin position="145"/>
        <end position="167"/>
    </location>
</feature>
<dbReference type="EMBL" id="JALNMJ010000008">
    <property type="protein sequence ID" value="MCK7613107.1"/>
    <property type="molecule type" value="Genomic_DNA"/>
</dbReference>
<evidence type="ECO:0000256" key="1">
    <source>
        <dbReference type="SAM" id="Phobius"/>
    </source>
</evidence>
<dbReference type="RefSeq" id="WP_248154642.1">
    <property type="nucleotide sequence ID" value="NZ_JALNMJ010000008.1"/>
</dbReference>
<reference evidence="3" key="1">
    <citation type="submission" date="2022-04" db="EMBL/GenBank/DDBJ databases">
        <title>Roseibium sp. CAU 1639 isolated from mud.</title>
        <authorList>
            <person name="Kim W."/>
        </authorList>
    </citation>
    <scope>NUCLEOTIDE SEQUENCE</scope>
    <source>
        <strain evidence="3">CAU 1639</strain>
    </source>
</reference>
<dbReference type="InterPro" id="IPR000073">
    <property type="entry name" value="AB_hydrolase_1"/>
</dbReference>
<comment type="caution">
    <text evidence="3">The sequence shown here is derived from an EMBL/GenBank/DDBJ whole genome shotgun (WGS) entry which is preliminary data.</text>
</comment>
<dbReference type="InterPro" id="IPR029058">
    <property type="entry name" value="AB_hydrolase_fold"/>
</dbReference>
<keyword evidence="1" id="KW-1133">Transmembrane helix</keyword>
<gene>
    <name evidence="3" type="ORF">M0H32_13100</name>
</gene>
<sequence>MARSLAPDGAFATVDGVRLHYHYHRVPTQKQSDPVLVFLHGASGSAYDTRLAFEAIYRGRSPVLFVDRPGLGFSERGRDEHVPPAGQAHLIAGLLDELEIETAVVVGHSLAGSVTTALGLAAPERVKGLAFLAPVTHVWPGGVNWYYSLAALPVIGWLFVWTLTLPVGERLAPAMMRNVFHPDPAVPDYAGAIRLPLLFRPHSFRANAEQICSVKEAVRTQAARYVELSQPALVVTGTEDTVVWPSIHCEGLIRDLPDVETLLLDLAGHMPHHTHTTDICAALDRLVTRVTAKEADGLSKGAPETLQPA</sequence>
<evidence type="ECO:0000313" key="3">
    <source>
        <dbReference type="EMBL" id="MCK7613107.1"/>
    </source>
</evidence>
<dbReference type="PANTHER" id="PTHR43689">
    <property type="entry name" value="HYDROLASE"/>
    <property type="match status" value="1"/>
</dbReference>
<name>A0ABT0GVN4_9HYPH</name>
<evidence type="ECO:0000313" key="4">
    <source>
        <dbReference type="Proteomes" id="UP001431221"/>
    </source>
</evidence>
<accession>A0ABT0GVN4</accession>